<dbReference type="GO" id="GO:0005663">
    <property type="term" value="C:DNA replication factor C complex"/>
    <property type="evidence" value="ECO:0007669"/>
    <property type="project" value="TreeGrafter"/>
</dbReference>
<dbReference type="InterPro" id="IPR047854">
    <property type="entry name" value="RFC_lid"/>
</dbReference>
<evidence type="ECO:0000256" key="3">
    <source>
        <dbReference type="ARBA" id="ARBA00022705"/>
    </source>
</evidence>
<dbReference type="InterPro" id="IPR013748">
    <property type="entry name" value="Rep_factorC_C"/>
</dbReference>
<reference evidence="10 11" key="2">
    <citation type="journal article" date="2014" name="J. Gen. Appl. Microbiol.">
        <title>The early diverging ascomycetous budding yeast Saitoella complicata has three histone deacetylases belonging to the Clr6, Hos2, and Rpd3 lineages.</title>
        <authorList>
            <person name="Nishida H."/>
            <person name="Matsumoto T."/>
            <person name="Kondo S."/>
            <person name="Hamamoto M."/>
            <person name="Yoshikawa H."/>
        </authorList>
    </citation>
    <scope>NUCLEOTIDE SEQUENCE [LARGE SCALE GENOMIC DNA]</scope>
    <source>
        <strain evidence="10 11">NRRL Y-17804</strain>
    </source>
</reference>
<dbReference type="GO" id="GO:0031389">
    <property type="term" value="C:Rad17 RFC-like complex"/>
    <property type="evidence" value="ECO:0007669"/>
    <property type="project" value="TreeGrafter"/>
</dbReference>
<evidence type="ECO:0000259" key="9">
    <source>
        <dbReference type="SMART" id="SM00382"/>
    </source>
</evidence>
<keyword evidence="11" id="KW-1185">Reference proteome</keyword>
<dbReference type="NCBIfam" id="NF001679">
    <property type="entry name" value="PRK00440.1"/>
    <property type="match status" value="1"/>
</dbReference>
<evidence type="ECO:0000256" key="4">
    <source>
        <dbReference type="ARBA" id="ARBA00022741"/>
    </source>
</evidence>
<proteinExistence type="inferred from homology"/>
<dbReference type="InterPro" id="IPR050238">
    <property type="entry name" value="DNA_Rep/Repair_Clamp_Loader"/>
</dbReference>
<dbReference type="GO" id="GO:0003689">
    <property type="term" value="F:DNA clamp loader activity"/>
    <property type="evidence" value="ECO:0007669"/>
    <property type="project" value="TreeGrafter"/>
</dbReference>
<dbReference type="GO" id="GO:1902983">
    <property type="term" value="P:DNA strand elongation involved in mitotic DNA replication"/>
    <property type="evidence" value="ECO:0007669"/>
    <property type="project" value="UniProtKB-ARBA"/>
</dbReference>
<dbReference type="Gene3D" id="1.10.8.60">
    <property type="match status" value="1"/>
</dbReference>
<dbReference type="FunFam" id="3.40.50.300:FF:000129">
    <property type="entry name" value="Replication factor C subunit 5"/>
    <property type="match status" value="1"/>
</dbReference>
<dbReference type="GO" id="GO:0016887">
    <property type="term" value="F:ATP hydrolysis activity"/>
    <property type="evidence" value="ECO:0007669"/>
    <property type="project" value="InterPro"/>
</dbReference>
<protein>
    <recommendedName>
        <fullName evidence="7">Replication factor C subunit 3</fullName>
    </recommendedName>
</protein>
<dbReference type="SUPFAM" id="SSF52540">
    <property type="entry name" value="P-loop containing nucleoside triphosphate hydrolases"/>
    <property type="match status" value="1"/>
</dbReference>
<dbReference type="OMA" id="AEDNLPW"/>
<evidence type="ECO:0000256" key="1">
    <source>
        <dbReference type="ARBA" id="ARBA00004123"/>
    </source>
</evidence>
<keyword evidence="6" id="KW-0539">Nucleus</keyword>
<dbReference type="InterPro" id="IPR003959">
    <property type="entry name" value="ATPase_AAA_core"/>
</dbReference>
<dbReference type="Gene3D" id="1.20.272.10">
    <property type="match status" value="1"/>
</dbReference>
<dbReference type="GO" id="GO:0031390">
    <property type="term" value="C:Ctf18 RFC-like complex"/>
    <property type="evidence" value="ECO:0007669"/>
    <property type="project" value="TreeGrafter"/>
</dbReference>
<feature type="compositionally biased region" description="Basic and acidic residues" evidence="8">
    <location>
        <begin position="19"/>
        <end position="35"/>
    </location>
</feature>
<feature type="domain" description="AAA+ ATPase" evidence="9">
    <location>
        <begin position="84"/>
        <end position="218"/>
    </location>
</feature>
<dbReference type="InterPro" id="IPR003593">
    <property type="entry name" value="AAA+_ATPase"/>
</dbReference>
<dbReference type="PANTHER" id="PTHR11669">
    <property type="entry name" value="REPLICATION FACTOR C / DNA POLYMERASE III GAMMA-TAU SUBUNIT"/>
    <property type="match status" value="1"/>
</dbReference>
<evidence type="ECO:0000256" key="5">
    <source>
        <dbReference type="ARBA" id="ARBA00022840"/>
    </source>
</evidence>
<name>A0A0E9NPZ0_SAICN</name>
<comment type="subcellular location">
    <subcellularLocation>
        <location evidence="1">Nucleus</location>
    </subcellularLocation>
</comment>
<dbReference type="GO" id="GO:0005524">
    <property type="term" value="F:ATP binding"/>
    <property type="evidence" value="ECO:0007669"/>
    <property type="project" value="UniProtKB-KW"/>
</dbReference>
<dbReference type="FunFam" id="1.20.272.10:FF:000004">
    <property type="entry name" value="Replication factor C subunit 5"/>
    <property type="match status" value="1"/>
</dbReference>
<comment type="similarity">
    <text evidence="2">Belongs to the activator 1 small subunits family.</text>
</comment>
<gene>
    <name evidence="10" type="ORF">G7K_6020-t1</name>
</gene>
<evidence type="ECO:0000256" key="2">
    <source>
        <dbReference type="ARBA" id="ARBA00005378"/>
    </source>
</evidence>
<dbReference type="Pfam" id="PF08542">
    <property type="entry name" value="Rep_fac_C"/>
    <property type="match status" value="1"/>
</dbReference>
<dbReference type="AlphaFoldDB" id="A0A0E9NPZ0"/>
<dbReference type="InterPro" id="IPR027417">
    <property type="entry name" value="P-loop_NTPase"/>
</dbReference>
<accession>A0A0E9NPZ0</accession>
<comment type="caution">
    <text evidence="10">The sequence shown here is derived from an EMBL/GenBank/DDBJ whole genome shotgun (WGS) entry which is preliminary data.</text>
</comment>
<evidence type="ECO:0000256" key="8">
    <source>
        <dbReference type="SAM" id="MobiDB-lite"/>
    </source>
</evidence>
<dbReference type="SUPFAM" id="SSF48019">
    <property type="entry name" value="post-AAA+ oligomerization domain-like"/>
    <property type="match status" value="1"/>
</dbReference>
<dbReference type="Proteomes" id="UP000033140">
    <property type="component" value="Unassembled WGS sequence"/>
</dbReference>
<dbReference type="Pfam" id="PF00004">
    <property type="entry name" value="AAA"/>
    <property type="match status" value="1"/>
</dbReference>
<dbReference type="FunFam" id="1.10.8.60:FF:000028">
    <property type="entry name" value="Replication factor C subunit 5"/>
    <property type="match status" value="1"/>
</dbReference>
<feature type="region of interest" description="Disordered" evidence="8">
    <location>
        <begin position="1"/>
        <end position="46"/>
    </location>
</feature>
<dbReference type="Gene3D" id="3.40.50.300">
    <property type="entry name" value="P-loop containing nucleotide triphosphate hydrolases"/>
    <property type="match status" value="1"/>
</dbReference>
<dbReference type="EMBL" id="BACD03000055">
    <property type="protein sequence ID" value="GAO51932.1"/>
    <property type="molecule type" value="Genomic_DNA"/>
</dbReference>
<evidence type="ECO:0000256" key="7">
    <source>
        <dbReference type="ARBA" id="ARBA00070184"/>
    </source>
</evidence>
<keyword evidence="4" id="KW-0547">Nucleotide-binding</keyword>
<evidence type="ECO:0000313" key="11">
    <source>
        <dbReference type="Proteomes" id="UP000033140"/>
    </source>
</evidence>
<sequence length="378" mass="41709">MCTATPAAPHVPAPPTYRTRRDVKEEGKAERETMQLHKGKGVASANTSDDTLPWIEKYRPSTLEEVTGHQDIISTIERFIDGGKVPHMLLYGPPGTGKTSTILACARKIYGPKYKNQILELNASDDRGIDVVREQIKTFSSTRQISMGPASAAGPGFKLVVLDEADAMTQVAQNALRRTIEKYTRNVRFCIICNYVNKIITPIQSRCTRFRFSPLPIESVRHRVDHVIEAEGVKITDDGREALLKLSKGDMRRALNVLQACHAAYPNTSEEEVYACVGNPHPADLSLILNSMMSEEFYTSLRTITEIKTLKGLALQDILGGVYEQLEGVGLPVQVRVTVLERLAEIEYRLSTGSTEKIQLSAMIGGVKAGLDLAVNEV</sequence>
<reference evidence="10 11" key="1">
    <citation type="journal article" date="2011" name="J. Gen. Appl. Microbiol.">
        <title>Draft genome sequencing of the enigmatic yeast Saitoella complicata.</title>
        <authorList>
            <person name="Nishida H."/>
            <person name="Hamamoto M."/>
            <person name="Sugiyama J."/>
        </authorList>
    </citation>
    <scope>NUCLEOTIDE SEQUENCE [LARGE SCALE GENOMIC DNA]</scope>
    <source>
        <strain evidence="10 11">NRRL Y-17804</strain>
    </source>
</reference>
<dbReference type="GO" id="GO:0031391">
    <property type="term" value="C:Elg1 RFC-like complex"/>
    <property type="evidence" value="ECO:0007669"/>
    <property type="project" value="TreeGrafter"/>
</dbReference>
<evidence type="ECO:0000256" key="6">
    <source>
        <dbReference type="ARBA" id="ARBA00023242"/>
    </source>
</evidence>
<dbReference type="GO" id="GO:0003677">
    <property type="term" value="F:DNA binding"/>
    <property type="evidence" value="ECO:0007669"/>
    <property type="project" value="InterPro"/>
</dbReference>
<dbReference type="CDD" id="cd18140">
    <property type="entry name" value="HLD_clamp_RFC"/>
    <property type="match status" value="1"/>
</dbReference>
<evidence type="ECO:0000313" key="10">
    <source>
        <dbReference type="EMBL" id="GAO51932.1"/>
    </source>
</evidence>
<dbReference type="CDD" id="cd00009">
    <property type="entry name" value="AAA"/>
    <property type="match status" value="1"/>
</dbReference>
<dbReference type="InterPro" id="IPR008921">
    <property type="entry name" value="DNA_pol3_clamp-load_cplx_C"/>
</dbReference>
<dbReference type="SMART" id="SM00382">
    <property type="entry name" value="AAA"/>
    <property type="match status" value="1"/>
</dbReference>
<dbReference type="STRING" id="698492.A0A0E9NPZ0"/>
<keyword evidence="5" id="KW-0067">ATP-binding</keyword>
<dbReference type="GO" id="GO:0070914">
    <property type="term" value="P:UV-damage excision repair"/>
    <property type="evidence" value="ECO:0007669"/>
    <property type="project" value="UniProtKB-ARBA"/>
</dbReference>
<reference evidence="10 11" key="3">
    <citation type="journal article" date="2015" name="Genome Announc.">
        <title>Draft Genome Sequence of the Archiascomycetous Yeast Saitoella complicata.</title>
        <authorList>
            <person name="Yamauchi K."/>
            <person name="Kondo S."/>
            <person name="Hamamoto M."/>
            <person name="Takahashi Y."/>
            <person name="Ogura Y."/>
            <person name="Hayashi T."/>
            <person name="Nishida H."/>
        </authorList>
    </citation>
    <scope>NUCLEOTIDE SEQUENCE [LARGE SCALE GENOMIC DNA]</scope>
    <source>
        <strain evidence="10 11">NRRL Y-17804</strain>
    </source>
</reference>
<keyword evidence="3" id="KW-0235">DNA replication</keyword>
<organism evidence="10 11">
    <name type="scientific">Saitoella complicata (strain BCRC 22490 / CBS 7301 / JCM 7358 / NBRC 10748 / NRRL Y-17804)</name>
    <dbReference type="NCBI Taxonomy" id="698492"/>
    <lineage>
        <taxon>Eukaryota</taxon>
        <taxon>Fungi</taxon>
        <taxon>Dikarya</taxon>
        <taxon>Ascomycota</taxon>
        <taxon>Taphrinomycotina</taxon>
        <taxon>Taphrinomycotina incertae sedis</taxon>
        <taxon>Saitoella</taxon>
    </lineage>
</organism>
<dbReference type="PANTHER" id="PTHR11669:SF9">
    <property type="entry name" value="REPLICATION FACTOR C SUBUNIT 5"/>
    <property type="match status" value="1"/>
</dbReference>